<dbReference type="EMBL" id="DXEK01000106">
    <property type="protein sequence ID" value="HIX77207.1"/>
    <property type="molecule type" value="Genomic_DNA"/>
</dbReference>
<evidence type="ECO:0000313" key="3">
    <source>
        <dbReference type="EMBL" id="HIX77207.1"/>
    </source>
</evidence>
<dbReference type="PANTHER" id="PTHR31793">
    <property type="entry name" value="4-HYDROXYBENZOYL-COA THIOESTERASE FAMILY MEMBER"/>
    <property type="match status" value="1"/>
</dbReference>
<evidence type="ECO:0000256" key="1">
    <source>
        <dbReference type="ARBA" id="ARBA00005953"/>
    </source>
</evidence>
<accession>A0A9D1XD31</accession>
<dbReference type="Proteomes" id="UP000886890">
    <property type="component" value="Unassembled WGS sequence"/>
</dbReference>
<dbReference type="Pfam" id="PF13279">
    <property type="entry name" value="4HBT_2"/>
    <property type="match status" value="1"/>
</dbReference>
<comment type="similarity">
    <text evidence="1">Belongs to the 4-hydroxybenzoyl-CoA thioesterase family.</text>
</comment>
<gene>
    <name evidence="3" type="ORF">H9734_06395</name>
</gene>
<dbReference type="NCBIfam" id="TIGR00051">
    <property type="entry name" value="YbgC/FadM family acyl-CoA thioesterase"/>
    <property type="match status" value="1"/>
</dbReference>
<dbReference type="SUPFAM" id="SSF54637">
    <property type="entry name" value="Thioesterase/thiol ester dehydrase-isomerase"/>
    <property type="match status" value="1"/>
</dbReference>
<reference evidence="3" key="2">
    <citation type="submission" date="2021-04" db="EMBL/GenBank/DDBJ databases">
        <authorList>
            <person name="Gilroy R."/>
        </authorList>
    </citation>
    <scope>NUCLEOTIDE SEQUENCE</scope>
    <source>
        <strain evidence="3">CHK183-1962</strain>
    </source>
</reference>
<proteinExistence type="inferred from homology"/>
<keyword evidence="2" id="KW-0378">Hydrolase</keyword>
<name>A0A9D1XD31_9FIRM</name>
<dbReference type="GO" id="GO:0047617">
    <property type="term" value="F:fatty acyl-CoA hydrolase activity"/>
    <property type="evidence" value="ECO:0007669"/>
    <property type="project" value="TreeGrafter"/>
</dbReference>
<protein>
    <submittedName>
        <fullName evidence="3">Acyl-CoA thioesterase</fullName>
    </submittedName>
</protein>
<dbReference type="CDD" id="cd00586">
    <property type="entry name" value="4HBT"/>
    <property type="match status" value="1"/>
</dbReference>
<comment type="caution">
    <text evidence="3">The sequence shown here is derived from an EMBL/GenBank/DDBJ whole genome shotgun (WGS) entry which is preliminary data.</text>
</comment>
<dbReference type="InterPro" id="IPR006684">
    <property type="entry name" value="YbgC/YbaW"/>
</dbReference>
<dbReference type="Gene3D" id="3.10.129.10">
    <property type="entry name" value="Hotdog Thioesterase"/>
    <property type="match status" value="1"/>
</dbReference>
<sequence>MKPYIHQVQYYETDRMGITHHSNYIRWMEEARVAFLEELGWGYGKLEAMGIVSPVTQVSCDFKKTTTFPDRIAIEVSIREFRGVKLFLSYRMINEETKEAAAEGMSGHCFLNHEGRPLLLKKVCPELDRILKDLSENPPSAES</sequence>
<evidence type="ECO:0000313" key="4">
    <source>
        <dbReference type="Proteomes" id="UP000886890"/>
    </source>
</evidence>
<reference evidence="3" key="1">
    <citation type="journal article" date="2021" name="PeerJ">
        <title>Extensive microbial diversity within the chicken gut microbiome revealed by metagenomics and culture.</title>
        <authorList>
            <person name="Gilroy R."/>
            <person name="Ravi A."/>
            <person name="Getino M."/>
            <person name="Pursley I."/>
            <person name="Horton D.L."/>
            <person name="Alikhan N.F."/>
            <person name="Baker D."/>
            <person name="Gharbi K."/>
            <person name="Hall N."/>
            <person name="Watson M."/>
            <person name="Adriaenssens E.M."/>
            <person name="Foster-Nyarko E."/>
            <person name="Jarju S."/>
            <person name="Secka A."/>
            <person name="Antonio M."/>
            <person name="Oren A."/>
            <person name="Chaudhuri R.R."/>
            <person name="La Ragione R."/>
            <person name="Hildebrand F."/>
            <person name="Pallen M.J."/>
        </authorList>
    </citation>
    <scope>NUCLEOTIDE SEQUENCE</scope>
    <source>
        <strain evidence="3">CHK183-1962</strain>
    </source>
</reference>
<dbReference type="PANTHER" id="PTHR31793:SF27">
    <property type="entry name" value="NOVEL THIOESTERASE SUPERFAMILY DOMAIN AND SAPOSIN A-TYPE DOMAIN CONTAINING PROTEIN (0610012H03RIK)"/>
    <property type="match status" value="1"/>
</dbReference>
<organism evidence="3 4">
    <name type="scientific">Candidatus Fusicatenibacter merdavium</name>
    <dbReference type="NCBI Taxonomy" id="2838600"/>
    <lineage>
        <taxon>Bacteria</taxon>
        <taxon>Bacillati</taxon>
        <taxon>Bacillota</taxon>
        <taxon>Clostridia</taxon>
        <taxon>Lachnospirales</taxon>
        <taxon>Lachnospiraceae</taxon>
        <taxon>Fusicatenibacter</taxon>
    </lineage>
</organism>
<evidence type="ECO:0000256" key="2">
    <source>
        <dbReference type="ARBA" id="ARBA00022801"/>
    </source>
</evidence>
<dbReference type="InterPro" id="IPR050563">
    <property type="entry name" value="4-hydroxybenzoyl-CoA_TE"/>
</dbReference>
<dbReference type="PIRSF" id="PIRSF003230">
    <property type="entry name" value="YbgC"/>
    <property type="match status" value="1"/>
</dbReference>
<dbReference type="InterPro" id="IPR029069">
    <property type="entry name" value="HotDog_dom_sf"/>
</dbReference>
<dbReference type="AlphaFoldDB" id="A0A9D1XD31"/>